<dbReference type="EMBL" id="BPLQ01011717">
    <property type="protein sequence ID" value="GIY59774.1"/>
    <property type="molecule type" value="Genomic_DNA"/>
</dbReference>
<gene>
    <name evidence="3" type="primary">Tdpoz5</name>
    <name evidence="3" type="ORF">CDAR_62241</name>
</gene>
<dbReference type="InterPro" id="IPR000210">
    <property type="entry name" value="BTB/POZ_dom"/>
</dbReference>
<feature type="domain" description="MATH" evidence="2">
    <location>
        <begin position="18"/>
        <end position="149"/>
    </location>
</feature>
<name>A0AAV4UPW4_9ARAC</name>
<reference evidence="3 4" key="1">
    <citation type="submission" date="2021-06" db="EMBL/GenBank/DDBJ databases">
        <title>Caerostris darwini draft genome.</title>
        <authorList>
            <person name="Kono N."/>
            <person name="Arakawa K."/>
        </authorList>
    </citation>
    <scope>NUCLEOTIDE SEQUENCE [LARGE SCALE GENOMIC DNA]</scope>
</reference>
<protein>
    <submittedName>
        <fullName evidence="3">TD and POZ domain-containing protein 5</fullName>
    </submittedName>
</protein>
<dbReference type="PROSITE" id="PS50097">
    <property type="entry name" value="BTB"/>
    <property type="match status" value="1"/>
</dbReference>
<dbReference type="GO" id="GO:0030163">
    <property type="term" value="P:protein catabolic process"/>
    <property type="evidence" value="ECO:0007669"/>
    <property type="project" value="UniProtKB-ARBA"/>
</dbReference>
<dbReference type="InterPro" id="IPR002083">
    <property type="entry name" value="MATH/TRAF_dom"/>
</dbReference>
<dbReference type="InterPro" id="IPR008974">
    <property type="entry name" value="TRAF-like"/>
</dbReference>
<evidence type="ECO:0000259" key="2">
    <source>
        <dbReference type="PROSITE" id="PS50144"/>
    </source>
</evidence>
<dbReference type="FunFam" id="3.30.710.10:FF:000159">
    <property type="entry name" value="Speckle-type POZ protein B"/>
    <property type="match status" value="1"/>
</dbReference>
<keyword evidence="4" id="KW-1185">Reference proteome</keyword>
<dbReference type="InterPro" id="IPR011333">
    <property type="entry name" value="SKP1/BTB/POZ_sf"/>
</dbReference>
<dbReference type="Gene3D" id="1.25.40.420">
    <property type="match status" value="1"/>
</dbReference>
<organism evidence="3 4">
    <name type="scientific">Caerostris darwini</name>
    <dbReference type="NCBI Taxonomy" id="1538125"/>
    <lineage>
        <taxon>Eukaryota</taxon>
        <taxon>Metazoa</taxon>
        <taxon>Ecdysozoa</taxon>
        <taxon>Arthropoda</taxon>
        <taxon>Chelicerata</taxon>
        <taxon>Arachnida</taxon>
        <taxon>Araneae</taxon>
        <taxon>Araneomorphae</taxon>
        <taxon>Entelegynae</taxon>
        <taxon>Araneoidea</taxon>
        <taxon>Araneidae</taxon>
        <taxon>Caerostris</taxon>
    </lineage>
</organism>
<dbReference type="Proteomes" id="UP001054837">
    <property type="component" value="Unassembled WGS sequence"/>
</dbReference>
<dbReference type="Gene3D" id="3.30.710.10">
    <property type="entry name" value="Potassium Channel Kv1.1, Chain A"/>
    <property type="match status" value="1"/>
</dbReference>
<dbReference type="Pfam" id="PF22486">
    <property type="entry name" value="MATH_2"/>
    <property type="match status" value="1"/>
</dbReference>
<sequence>MASFRKEIRARTRIPVEKCNFEWAIENFNFCICKVGEHLKSPTFSSGPSFQTTWNLTLYPNGRKKSESEGKIGIYLNRMSSDKSAHFVTFRLSFLDAQKTKYNTISFEHMYDETLSGYGSFSFIDRNVLLGTKRNLLLPNDVLTISCELTAARLEDDIGSELIELNQYQPQRTTVLNLESLSNDLKSLCNNDMFSDLTLRVGNEDLQLHKCILASRSNVFYKMFKHNMKENLTNCLEINDLDPAIVKMMVCYMYCGQVKNLNVEVAIQLYSAAEKYDLKDLKMICVDFIVSHLATENVCDVLSLGNLHDDPELINAAKNFIFMNASRVMETEKWLNVTMQKPDLAFALNRAIITGRKKLGNIDSELSKD</sequence>
<dbReference type="SUPFAM" id="SSF49599">
    <property type="entry name" value="TRAF domain-like"/>
    <property type="match status" value="1"/>
</dbReference>
<feature type="domain" description="BTB" evidence="1">
    <location>
        <begin position="195"/>
        <end position="262"/>
    </location>
</feature>
<dbReference type="PROSITE" id="PS50144">
    <property type="entry name" value="MATH"/>
    <property type="match status" value="1"/>
</dbReference>
<evidence type="ECO:0000259" key="1">
    <source>
        <dbReference type="PROSITE" id="PS50097"/>
    </source>
</evidence>
<dbReference type="AlphaFoldDB" id="A0AAV4UPW4"/>
<accession>A0AAV4UPW4</accession>
<dbReference type="SUPFAM" id="SSF54695">
    <property type="entry name" value="POZ domain"/>
    <property type="match status" value="1"/>
</dbReference>
<evidence type="ECO:0000313" key="3">
    <source>
        <dbReference type="EMBL" id="GIY59774.1"/>
    </source>
</evidence>
<dbReference type="SMART" id="SM00225">
    <property type="entry name" value="BTB"/>
    <property type="match status" value="1"/>
</dbReference>
<dbReference type="PANTHER" id="PTHR24413">
    <property type="entry name" value="SPECKLE-TYPE POZ PROTEIN"/>
    <property type="match status" value="1"/>
</dbReference>
<proteinExistence type="predicted"/>
<comment type="caution">
    <text evidence="3">The sequence shown here is derived from an EMBL/GenBank/DDBJ whole genome shotgun (WGS) entry which is preliminary data.</text>
</comment>
<dbReference type="Gene3D" id="2.60.210.10">
    <property type="entry name" value="Apoptosis, Tumor Necrosis Factor Receptor Associated Protein 2, Chain A"/>
    <property type="match status" value="1"/>
</dbReference>
<evidence type="ECO:0000313" key="4">
    <source>
        <dbReference type="Proteomes" id="UP001054837"/>
    </source>
</evidence>
<dbReference type="Pfam" id="PF00651">
    <property type="entry name" value="BTB"/>
    <property type="match status" value="1"/>
</dbReference>